<proteinExistence type="predicted"/>
<accession>T0QEM3</accession>
<dbReference type="InterPro" id="IPR000182">
    <property type="entry name" value="GNAT_dom"/>
</dbReference>
<dbReference type="CDD" id="cd04301">
    <property type="entry name" value="NAT_SF"/>
    <property type="match status" value="1"/>
</dbReference>
<dbReference type="InterPro" id="IPR016181">
    <property type="entry name" value="Acyl_CoA_acyltransferase"/>
</dbReference>
<feature type="domain" description="N-acetyltransferase" evidence="1">
    <location>
        <begin position="152"/>
        <end position="300"/>
    </location>
</feature>
<gene>
    <name evidence="2" type="ORF">SDRG_06469</name>
</gene>
<dbReference type="PROSITE" id="PS51186">
    <property type="entry name" value="GNAT"/>
    <property type="match status" value="1"/>
</dbReference>
<dbReference type="OMA" id="FVRECFG"/>
<keyword evidence="3" id="KW-1185">Reference proteome</keyword>
<dbReference type="Gene3D" id="3.40.630.30">
    <property type="match status" value="1"/>
</dbReference>
<name>T0QEM3_SAPDV</name>
<dbReference type="GeneID" id="19947196"/>
<protein>
    <recommendedName>
        <fullName evidence="1">N-acetyltransferase domain-containing protein</fullName>
    </recommendedName>
</protein>
<dbReference type="SUPFAM" id="SSF55729">
    <property type="entry name" value="Acyl-CoA N-acyltransferases (Nat)"/>
    <property type="match status" value="1"/>
</dbReference>
<dbReference type="InParanoid" id="T0QEM3"/>
<dbReference type="VEuPathDB" id="FungiDB:SDRG_06469"/>
<dbReference type="OrthoDB" id="77561at2759"/>
<organism evidence="2 3">
    <name type="scientific">Saprolegnia diclina (strain VS20)</name>
    <dbReference type="NCBI Taxonomy" id="1156394"/>
    <lineage>
        <taxon>Eukaryota</taxon>
        <taxon>Sar</taxon>
        <taxon>Stramenopiles</taxon>
        <taxon>Oomycota</taxon>
        <taxon>Saprolegniomycetes</taxon>
        <taxon>Saprolegniales</taxon>
        <taxon>Saprolegniaceae</taxon>
        <taxon>Saprolegnia</taxon>
    </lineage>
</organism>
<dbReference type="RefSeq" id="XP_008610470.1">
    <property type="nucleotide sequence ID" value="XM_008612248.1"/>
</dbReference>
<dbReference type="GO" id="GO:0016747">
    <property type="term" value="F:acyltransferase activity, transferring groups other than amino-acyl groups"/>
    <property type="evidence" value="ECO:0007669"/>
    <property type="project" value="InterPro"/>
</dbReference>
<evidence type="ECO:0000259" key="1">
    <source>
        <dbReference type="PROSITE" id="PS51186"/>
    </source>
</evidence>
<evidence type="ECO:0000313" key="2">
    <source>
        <dbReference type="EMBL" id="EQC36364.1"/>
    </source>
</evidence>
<evidence type="ECO:0000313" key="3">
    <source>
        <dbReference type="Proteomes" id="UP000030762"/>
    </source>
</evidence>
<sequence length="300" mass="31947">MSVGPLTCMHASAHYQSVSAMHIQRLFSASSFLDATCPLRLTALEASNRIGCLSLLDPSAAWFVLSASETSPIASYAIVSASRGVRLSPHMDASAARDLAQHLLTLHDLPDFDSVSGTPESVQGFALGRGHCTQDDVLYRLGELQPPMETLGVLALATAEHTALLTAWYVTFVRECFGVDEPEDKALAFISRGITRQALYLWVVDGSVVGFGGVAPPVTTDETTVYMLGPIFTAPKARGTGFGKALTAAMSATLLEARPTPHAIVTLYADSKNPASNAAYKAIGFVAIERDVTYELRDAP</sequence>
<reference evidence="2 3" key="1">
    <citation type="submission" date="2012-04" db="EMBL/GenBank/DDBJ databases">
        <title>The Genome Sequence of Saprolegnia declina VS20.</title>
        <authorList>
            <consortium name="The Broad Institute Genome Sequencing Platform"/>
            <person name="Russ C."/>
            <person name="Nusbaum C."/>
            <person name="Tyler B."/>
            <person name="van West P."/>
            <person name="Dieguez-Uribeondo J."/>
            <person name="de Bruijn I."/>
            <person name="Tripathy S."/>
            <person name="Jiang R."/>
            <person name="Young S.K."/>
            <person name="Zeng Q."/>
            <person name="Gargeya S."/>
            <person name="Fitzgerald M."/>
            <person name="Haas B."/>
            <person name="Abouelleil A."/>
            <person name="Alvarado L."/>
            <person name="Arachchi H.M."/>
            <person name="Berlin A."/>
            <person name="Chapman S.B."/>
            <person name="Goldberg J."/>
            <person name="Griggs A."/>
            <person name="Gujja S."/>
            <person name="Hansen M."/>
            <person name="Howarth C."/>
            <person name="Imamovic A."/>
            <person name="Larimer J."/>
            <person name="McCowen C."/>
            <person name="Montmayeur A."/>
            <person name="Murphy C."/>
            <person name="Neiman D."/>
            <person name="Pearson M."/>
            <person name="Priest M."/>
            <person name="Roberts A."/>
            <person name="Saif S."/>
            <person name="Shea T."/>
            <person name="Sisk P."/>
            <person name="Sykes S."/>
            <person name="Wortman J."/>
            <person name="Nusbaum C."/>
            <person name="Birren B."/>
        </authorList>
    </citation>
    <scope>NUCLEOTIDE SEQUENCE [LARGE SCALE GENOMIC DNA]</scope>
    <source>
        <strain evidence="2 3">VS20</strain>
    </source>
</reference>
<dbReference type="EMBL" id="JH767148">
    <property type="protein sequence ID" value="EQC36364.1"/>
    <property type="molecule type" value="Genomic_DNA"/>
</dbReference>
<dbReference type="Pfam" id="PF00583">
    <property type="entry name" value="Acetyltransf_1"/>
    <property type="match status" value="1"/>
</dbReference>
<dbReference type="AlphaFoldDB" id="T0QEM3"/>
<dbReference type="Proteomes" id="UP000030762">
    <property type="component" value="Unassembled WGS sequence"/>
</dbReference>